<evidence type="ECO:0000313" key="11">
    <source>
        <dbReference type="Proteomes" id="UP000016587"/>
    </source>
</evidence>
<evidence type="ECO:0000256" key="8">
    <source>
        <dbReference type="PIRSR" id="PIRSR004532-1"/>
    </source>
</evidence>
<dbReference type="GO" id="GO:0006094">
    <property type="term" value="P:gluconeogenesis"/>
    <property type="evidence" value="ECO:0007669"/>
    <property type="project" value="InterPro"/>
</dbReference>
<reference evidence="11" key="2">
    <citation type="submission" date="2013-07" db="EMBL/GenBank/DDBJ databases">
        <authorList>
            <person name="Morais-Silva F.O."/>
            <person name="Rezende A.M."/>
            <person name="Pimentel C."/>
            <person name="Resende D.M."/>
            <person name="Santos C.I."/>
            <person name="Clemente C."/>
            <person name="de Oliveira L.M."/>
            <person name="da Silva S.M."/>
            <person name="Costa D.A."/>
            <person name="Varela-Raposo A."/>
            <person name="Horacio E.C.A."/>
            <person name="Matos M."/>
            <person name="Flores O."/>
            <person name="Ruiz J.C."/>
            <person name="Rodrigues-Pousada C."/>
        </authorList>
    </citation>
    <scope>NUCLEOTIDE SEQUENCE [LARGE SCALE GENOMIC DNA]</scope>
    <source>
        <strain evidence="11">ATCC 19364 / DSM 1382 / NCIMB 9332 / VKM B-1759</strain>
    </source>
</reference>
<dbReference type="PIRSF" id="PIRSF004532">
    <property type="entry name" value="GlpX"/>
    <property type="match status" value="1"/>
</dbReference>
<reference evidence="10 11" key="1">
    <citation type="journal article" date="2013" name="J. Bacteriol.">
        <title>Roles of HynAB and Ech, the only two hydrogenases found in the model sulfate reducer Desulfovibrio gigas.</title>
        <authorList>
            <person name="Morais-Silva F.O."/>
            <person name="Santos C.I."/>
            <person name="Rodrigues R."/>
            <person name="Pereira I.A."/>
            <person name="Rodrigues-Pousada C."/>
        </authorList>
    </citation>
    <scope>NUCLEOTIDE SEQUENCE [LARGE SCALE GENOMIC DNA]</scope>
    <source>
        <strain evidence="11">ATCC 19364 / DSM 1382 / NCIMB 9332 / VKM B-1759</strain>
    </source>
</reference>
<dbReference type="HOGENOM" id="CLU_054938_0_0_7"/>
<dbReference type="OrthoDB" id="9779353at2"/>
<evidence type="ECO:0000256" key="5">
    <source>
        <dbReference type="ARBA" id="ARBA00023211"/>
    </source>
</evidence>
<dbReference type="PATRIC" id="fig|1121448.10.peg.3405"/>
<dbReference type="PANTHER" id="PTHR30447:SF0">
    <property type="entry name" value="FRUCTOSE-1,6-BISPHOSPHATASE 1 CLASS 2-RELATED"/>
    <property type="match status" value="1"/>
</dbReference>
<dbReference type="InterPro" id="IPR004464">
    <property type="entry name" value="FBPase_class-2/SBPase"/>
</dbReference>
<dbReference type="SUPFAM" id="SSF56655">
    <property type="entry name" value="Carbohydrate phosphatase"/>
    <property type="match status" value="1"/>
</dbReference>
<protein>
    <recommendedName>
        <fullName evidence="7">Fructose-1,6-bisphosphatase</fullName>
    </recommendedName>
</protein>
<feature type="binding site" evidence="8">
    <location>
        <position position="88"/>
    </location>
    <ligand>
        <name>Mn(2+)</name>
        <dbReference type="ChEBI" id="CHEBI:29035"/>
        <label>2</label>
    </ligand>
</feature>
<evidence type="ECO:0000256" key="6">
    <source>
        <dbReference type="ARBA" id="ARBA00023277"/>
    </source>
</evidence>
<dbReference type="Gene3D" id="3.30.540.10">
    <property type="entry name" value="Fructose-1,6-Bisphosphatase, subunit A, domain 1"/>
    <property type="match status" value="1"/>
</dbReference>
<keyword evidence="6 7" id="KW-0119">Carbohydrate metabolism</keyword>
<dbReference type="NCBIfam" id="TIGR00330">
    <property type="entry name" value="glpX"/>
    <property type="match status" value="1"/>
</dbReference>
<dbReference type="GO" id="GO:0042132">
    <property type="term" value="F:fructose 1,6-bisphosphate 1-phosphatase activity"/>
    <property type="evidence" value="ECO:0007669"/>
    <property type="project" value="UniProtKB-EC"/>
</dbReference>
<feature type="binding site" evidence="8">
    <location>
        <position position="60"/>
    </location>
    <ligand>
        <name>Mn(2+)</name>
        <dbReference type="ChEBI" id="CHEBI:29035"/>
        <label>1</label>
    </ligand>
</feature>
<gene>
    <name evidence="10" type="primary">glpX</name>
    <name evidence="10" type="ORF">DGI_3455</name>
</gene>
<dbReference type="eggNOG" id="COG1494">
    <property type="taxonomic scope" value="Bacteria"/>
</dbReference>
<evidence type="ECO:0000256" key="4">
    <source>
        <dbReference type="ARBA" id="ARBA00022801"/>
    </source>
</evidence>
<evidence type="ECO:0000256" key="3">
    <source>
        <dbReference type="ARBA" id="ARBA00022723"/>
    </source>
</evidence>
<dbReference type="KEGG" id="dgg:DGI_3455"/>
<dbReference type="AlphaFoldDB" id="T2GEY7"/>
<feature type="binding site" evidence="8">
    <location>
        <position position="220"/>
    </location>
    <ligand>
        <name>Mn(2+)</name>
        <dbReference type="ChEBI" id="CHEBI:29035"/>
        <label>2</label>
    </ligand>
</feature>
<evidence type="ECO:0000256" key="9">
    <source>
        <dbReference type="PIRSR" id="PIRSR004532-2"/>
    </source>
</evidence>
<keyword evidence="5 8" id="KW-0464">Manganese</keyword>
<dbReference type="CDD" id="cd01516">
    <property type="entry name" value="FBPase_glpX"/>
    <property type="match status" value="1"/>
</dbReference>
<dbReference type="GO" id="GO:0006071">
    <property type="term" value="P:glycerol metabolic process"/>
    <property type="evidence" value="ECO:0007669"/>
    <property type="project" value="InterPro"/>
</dbReference>
<feature type="binding site" evidence="9">
    <location>
        <position position="123"/>
    </location>
    <ligand>
        <name>substrate</name>
    </ligand>
</feature>
<organism evidence="10 11">
    <name type="scientific">Megalodesulfovibrio gigas (strain ATCC 19364 / DSM 1382 / NCIMB 9332 / VKM B-1759)</name>
    <name type="common">Desulfovibrio gigas</name>
    <dbReference type="NCBI Taxonomy" id="1121448"/>
    <lineage>
        <taxon>Bacteria</taxon>
        <taxon>Pseudomonadati</taxon>
        <taxon>Thermodesulfobacteriota</taxon>
        <taxon>Desulfovibrionia</taxon>
        <taxon>Desulfovibrionales</taxon>
        <taxon>Desulfovibrionaceae</taxon>
        <taxon>Megalodesulfovibrio</taxon>
    </lineage>
</organism>
<sequence>MEAPERNLALDLVRVTESAALASARWLGRGDKNAGDKAAVDAMRLSFNSLNIRGTVVIGEGEKDEAPMLYNGEAVGSGQGPAVDVAVDPVEGTRLLAYGRPNAISVVGLAPAGSMYAPGASYYMKKLVVPAAATHVIGHDDLDAPVGQTLRKVAKALGKDLDDIVVFVLDKPRHELLVRDIRAAGARIQLHTDGDVNGSLMAVDDRAEVDVMLGTGGTPEGVLSACAIRGIGGRMVCRLDPQSEAERQRLLNDGVDLDRVLLETDLVADDNVFFAATGLSGGSFLRGVQYRGRGAVTHSLVIRGKTGTVRYIESNHNWDKLMRVSSVQYD</sequence>
<comment type="catalytic activity">
    <reaction evidence="1">
        <text>beta-D-fructose 1,6-bisphosphate + H2O = beta-D-fructose 6-phosphate + phosphate</text>
        <dbReference type="Rhea" id="RHEA:11064"/>
        <dbReference type="ChEBI" id="CHEBI:15377"/>
        <dbReference type="ChEBI" id="CHEBI:32966"/>
        <dbReference type="ChEBI" id="CHEBI:43474"/>
        <dbReference type="ChEBI" id="CHEBI:57634"/>
        <dbReference type="EC" id="3.1.3.11"/>
    </reaction>
</comment>
<feature type="binding site" evidence="9">
    <location>
        <position position="217"/>
    </location>
    <ligand>
        <name>substrate</name>
    </ligand>
</feature>
<name>T2GEY7_MEGG1</name>
<feature type="binding site" evidence="9">
    <location>
        <begin position="193"/>
        <end position="195"/>
    </location>
    <ligand>
        <name>substrate</name>
    </ligand>
</feature>
<dbReference type="Pfam" id="PF03320">
    <property type="entry name" value="FBPase_glpX"/>
    <property type="match status" value="1"/>
</dbReference>
<dbReference type="GO" id="GO:0030388">
    <property type="term" value="P:fructose 1,6-bisphosphate metabolic process"/>
    <property type="evidence" value="ECO:0007669"/>
    <property type="project" value="TreeGrafter"/>
</dbReference>
<keyword evidence="11" id="KW-1185">Reference proteome</keyword>
<accession>T2GEY7</accession>
<evidence type="ECO:0000256" key="1">
    <source>
        <dbReference type="ARBA" id="ARBA00001273"/>
    </source>
</evidence>
<feature type="binding site" evidence="8">
    <location>
        <position position="91"/>
    </location>
    <ligand>
        <name>Mn(2+)</name>
        <dbReference type="ChEBI" id="CHEBI:29035"/>
        <label>2</label>
    </ligand>
</feature>
<dbReference type="PANTHER" id="PTHR30447">
    <property type="entry name" value="FRUCTOSE-1,6-BISPHOSPHATASE CLASS 2"/>
    <property type="match status" value="1"/>
</dbReference>
<feature type="binding site" evidence="9">
    <location>
        <begin position="171"/>
        <end position="173"/>
    </location>
    <ligand>
        <name>substrate</name>
    </ligand>
</feature>
<dbReference type="Gene3D" id="3.40.190.90">
    <property type="match status" value="1"/>
</dbReference>
<evidence type="ECO:0000256" key="7">
    <source>
        <dbReference type="PIRNR" id="PIRNR004532"/>
    </source>
</evidence>
<evidence type="ECO:0000256" key="2">
    <source>
        <dbReference type="ARBA" id="ARBA00008989"/>
    </source>
</evidence>
<dbReference type="Proteomes" id="UP000016587">
    <property type="component" value="Chromosome"/>
</dbReference>
<dbReference type="RefSeq" id="WP_021762258.1">
    <property type="nucleotide sequence ID" value="NC_022444.1"/>
</dbReference>
<feature type="binding site" evidence="8">
    <location>
        <position position="36"/>
    </location>
    <ligand>
        <name>Mn(2+)</name>
        <dbReference type="ChEBI" id="CHEBI:29035"/>
        <label>1</label>
    </ligand>
</feature>
<dbReference type="GO" id="GO:0005829">
    <property type="term" value="C:cytosol"/>
    <property type="evidence" value="ECO:0007669"/>
    <property type="project" value="TreeGrafter"/>
</dbReference>
<dbReference type="EMBL" id="CP006585">
    <property type="protein sequence ID" value="AGW15135.1"/>
    <property type="molecule type" value="Genomic_DNA"/>
</dbReference>
<comment type="similarity">
    <text evidence="2 7">Belongs to the FBPase class 2 family.</text>
</comment>
<proteinExistence type="inferred from homology"/>
<keyword evidence="3 8" id="KW-0479">Metal-binding</keyword>
<evidence type="ECO:0000313" key="10">
    <source>
        <dbReference type="EMBL" id="AGW15135.1"/>
    </source>
</evidence>
<comment type="cofactor">
    <cofactor evidence="8">
        <name>Mn(2+)</name>
        <dbReference type="ChEBI" id="CHEBI:29035"/>
    </cofactor>
</comment>
<feature type="binding site" evidence="9">
    <location>
        <begin position="91"/>
        <end position="93"/>
    </location>
    <ligand>
        <name>substrate</name>
    </ligand>
</feature>
<dbReference type="GO" id="GO:0046872">
    <property type="term" value="F:metal ion binding"/>
    <property type="evidence" value="ECO:0007669"/>
    <property type="project" value="UniProtKB-KW"/>
</dbReference>
<dbReference type="STRING" id="1121448.DGI_3455"/>
<keyword evidence="4" id="KW-0378">Hydrolase</keyword>